<accession>A0A0F4STM5</accession>
<feature type="signal peptide" evidence="5">
    <location>
        <begin position="1"/>
        <end position="23"/>
    </location>
</feature>
<evidence type="ECO:0000256" key="3">
    <source>
        <dbReference type="ARBA" id="ARBA00022729"/>
    </source>
</evidence>
<sequence>MKKSLLALSLGLAAGVAGTSAFANTGTINFEGQITSGSCPIEVVNPADNSIGNQVKMGSVAASRFTATGQEHGGKSFALRVPDNSGCNITANSKASVKFNGTPDPSGSYFALTPTPDAAKDVVIALKDRSGTPLVPGTSSPDYDLNDSGPTDLLFYATYRSTATTVTAGRASADVQFVVDIN</sequence>
<reference evidence="7 8" key="1">
    <citation type="submission" date="2015-03" db="EMBL/GenBank/DDBJ databases">
        <title>Comparative genomics of Pseudomonas insights into diversity of traits involved in vanlence and defense.</title>
        <authorList>
            <person name="Qin Y."/>
        </authorList>
    </citation>
    <scope>NUCLEOTIDE SEQUENCE [LARGE SCALE GENOMIC DNA]</scope>
    <source>
        <strain evidence="7 8">C8</strain>
    </source>
</reference>
<name>A0A0F4STM5_PSEFL</name>
<dbReference type="OrthoDB" id="7031916at2"/>
<dbReference type="InterPro" id="IPR008966">
    <property type="entry name" value="Adhesion_dom_sf"/>
</dbReference>
<dbReference type="InterPro" id="IPR050263">
    <property type="entry name" value="Bact_Fimbrial_Adh_Pro"/>
</dbReference>
<feature type="chain" id="PRO_5002478065" evidence="5">
    <location>
        <begin position="24"/>
        <end position="182"/>
    </location>
</feature>
<evidence type="ECO:0000256" key="5">
    <source>
        <dbReference type="SAM" id="SignalP"/>
    </source>
</evidence>
<dbReference type="GO" id="GO:0009289">
    <property type="term" value="C:pilus"/>
    <property type="evidence" value="ECO:0007669"/>
    <property type="project" value="UniProtKB-SubCell"/>
</dbReference>
<evidence type="ECO:0000256" key="2">
    <source>
        <dbReference type="ARBA" id="ARBA00006671"/>
    </source>
</evidence>
<protein>
    <submittedName>
        <fullName evidence="7">Pilus assembly protein</fullName>
    </submittedName>
</protein>
<dbReference type="SUPFAM" id="SSF49401">
    <property type="entry name" value="Bacterial adhesins"/>
    <property type="match status" value="1"/>
</dbReference>
<dbReference type="GO" id="GO:0043709">
    <property type="term" value="P:cell adhesion involved in single-species biofilm formation"/>
    <property type="evidence" value="ECO:0007669"/>
    <property type="project" value="TreeGrafter"/>
</dbReference>
<dbReference type="RefSeq" id="WP_046043801.1">
    <property type="nucleotide sequence ID" value="NZ_LACC01000051.1"/>
</dbReference>
<dbReference type="Proteomes" id="UP000033588">
    <property type="component" value="Unassembled WGS sequence"/>
</dbReference>
<comment type="caution">
    <text evidence="7">The sequence shown here is derived from an EMBL/GenBank/DDBJ whole genome shotgun (WGS) entry which is preliminary data.</text>
</comment>
<evidence type="ECO:0000256" key="1">
    <source>
        <dbReference type="ARBA" id="ARBA00004561"/>
    </source>
</evidence>
<dbReference type="InterPro" id="IPR000259">
    <property type="entry name" value="Adhesion_dom_fimbrial"/>
</dbReference>
<proteinExistence type="inferred from homology"/>
<evidence type="ECO:0000313" key="7">
    <source>
        <dbReference type="EMBL" id="KJZ35249.1"/>
    </source>
</evidence>
<keyword evidence="4" id="KW-0281">Fimbrium</keyword>
<dbReference type="PANTHER" id="PTHR33420:SF12">
    <property type="entry name" value="FIMBRIN-LIKE PROTEIN FIMI-RELATED"/>
    <property type="match status" value="1"/>
</dbReference>
<dbReference type="EMBL" id="LACC01000051">
    <property type="protein sequence ID" value="KJZ35249.1"/>
    <property type="molecule type" value="Genomic_DNA"/>
</dbReference>
<dbReference type="InterPro" id="IPR036937">
    <property type="entry name" value="Adhesion_dom_fimbrial_sf"/>
</dbReference>
<comment type="subcellular location">
    <subcellularLocation>
        <location evidence="1">Fimbrium</location>
    </subcellularLocation>
</comment>
<feature type="domain" description="Fimbrial-type adhesion" evidence="6">
    <location>
        <begin position="28"/>
        <end position="181"/>
    </location>
</feature>
<comment type="similarity">
    <text evidence="2">Belongs to the fimbrial protein family.</text>
</comment>
<dbReference type="AlphaFoldDB" id="A0A0F4STM5"/>
<dbReference type="PANTHER" id="PTHR33420">
    <property type="entry name" value="FIMBRIAL SUBUNIT ELFA-RELATED"/>
    <property type="match status" value="1"/>
</dbReference>
<evidence type="ECO:0000313" key="8">
    <source>
        <dbReference type="Proteomes" id="UP000033588"/>
    </source>
</evidence>
<dbReference type="PATRIC" id="fig|294.132.peg.5228"/>
<dbReference type="Gene3D" id="2.60.40.1090">
    <property type="entry name" value="Fimbrial-type adhesion domain"/>
    <property type="match status" value="1"/>
</dbReference>
<gene>
    <name evidence="7" type="ORF">VC35_27320</name>
</gene>
<evidence type="ECO:0000256" key="4">
    <source>
        <dbReference type="ARBA" id="ARBA00023263"/>
    </source>
</evidence>
<evidence type="ECO:0000259" key="6">
    <source>
        <dbReference type="Pfam" id="PF00419"/>
    </source>
</evidence>
<keyword evidence="3 5" id="KW-0732">Signal</keyword>
<dbReference type="Pfam" id="PF00419">
    <property type="entry name" value="Fimbrial"/>
    <property type="match status" value="1"/>
</dbReference>
<organism evidence="7 8">
    <name type="scientific">Pseudomonas fluorescens</name>
    <dbReference type="NCBI Taxonomy" id="294"/>
    <lineage>
        <taxon>Bacteria</taxon>
        <taxon>Pseudomonadati</taxon>
        <taxon>Pseudomonadota</taxon>
        <taxon>Gammaproteobacteria</taxon>
        <taxon>Pseudomonadales</taxon>
        <taxon>Pseudomonadaceae</taxon>
        <taxon>Pseudomonas</taxon>
    </lineage>
</organism>